<feature type="compositionally biased region" description="Low complexity" evidence="3">
    <location>
        <begin position="666"/>
        <end position="676"/>
    </location>
</feature>
<evidence type="ECO:0000313" key="7">
    <source>
        <dbReference type="Proteomes" id="UP001211907"/>
    </source>
</evidence>
<feature type="region of interest" description="Disordered" evidence="3">
    <location>
        <begin position="114"/>
        <end position="133"/>
    </location>
</feature>
<feature type="region of interest" description="Disordered" evidence="3">
    <location>
        <begin position="257"/>
        <end position="285"/>
    </location>
</feature>
<accession>A0AAD5SSS8</accession>
<feature type="domain" description="SH3" evidence="5">
    <location>
        <begin position="731"/>
        <end position="788"/>
    </location>
</feature>
<organism evidence="6 7">
    <name type="scientific">Physocladia obscura</name>
    <dbReference type="NCBI Taxonomy" id="109957"/>
    <lineage>
        <taxon>Eukaryota</taxon>
        <taxon>Fungi</taxon>
        <taxon>Fungi incertae sedis</taxon>
        <taxon>Chytridiomycota</taxon>
        <taxon>Chytridiomycota incertae sedis</taxon>
        <taxon>Chytridiomycetes</taxon>
        <taxon>Chytridiales</taxon>
        <taxon>Chytriomycetaceae</taxon>
        <taxon>Physocladia</taxon>
    </lineage>
</organism>
<dbReference type="AlphaFoldDB" id="A0AAD5SSS8"/>
<dbReference type="Gene3D" id="2.30.30.40">
    <property type="entry name" value="SH3 Domains"/>
    <property type="match status" value="1"/>
</dbReference>
<keyword evidence="4" id="KW-1133">Transmembrane helix</keyword>
<dbReference type="PROSITE" id="PS50002">
    <property type="entry name" value="SH3"/>
    <property type="match status" value="1"/>
</dbReference>
<reference evidence="6" key="1">
    <citation type="submission" date="2020-05" db="EMBL/GenBank/DDBJ databases">
        <title>Phylogenomic resolution of chytrid fungi.</title>
        <authorList>
            <person name="Stajich J.E."/>
            <person name="Amses K."/>
            <person name="Simmons R."/>
            <person name="Seto K."/>
            <person name="Myers J."/>
            <person name="Bonds A."/>
            <person name="Quandt C.A."/>
            <person name="Barry K."/>
            <person name="Liu P."/>
            <person name="Grigoriev I."/>
            <person name="Longcore J.E."/>
            <person name="James T.Y."/>
        </authorList>
    </citation>
    <scope>NUCLEOTIDE SEQUENCE</scope>
    <source>
        <strain evidence="6">JEL0513</strain>
    </source>
</reference>
<evidence type="ECO:0000313" key="6">
    <source>
        <dbReference type="EMBL" id="KAJ3095834.1"/>
    </source>
</evidence>
<proteinExistence type="predicted"/>
<evidence type="ECO:0000259" key="5">
    <source>
        <dbReference type="PROSITE" id="PS50002"/>
    </source>
</evidence>
<sequence>MATTVTLDATSTTTTESSVQTVLVTASECVAYKAACEAVGATECSGGTWAIGCSAGLTVANPEFAYPAGICARCLCTKKNATNNQTSVTQLLDDIPCLATSTATNFTVAVSGSSPENSTVPLNNNNNNNGSSSNSLTLPLTLSLALVAVIAAAAAVYFYMKRKNRRYEHERRIPSPPGLNEPSDSATTLVAKKSAATPPVATAPITISRKPFLMSMWTATTTTTTNESKADDGSRLNTKTTTVTVEAYPSSSLQKRPHLMINSTPPGPPSPATTKNTIKESSDDSTILNQQLQASPTPPGQVHHTPYIPSDSFLTPKTNGATITAVAVNRSWSLEEQWQWEQYQAAVQWHQWQLAQKEWQASQREYYMAKEEERKNKIAASGGVGNGAEDDDRMPEDGKIQQQRKRGFSKGGFLGLNYRPSPLRVVSVDGDSTLSSRRAESIISRDGSLISRTLSSNGAYGTLGVGGGNTTNRQSIDNFTNPLFNTGTSFGESFANSISRTTSRRSVGSSTKSTVASIIIATSPEWSAPLDLIQVGSPRSTMTNNNNRSRSRISNAHKSTIEIETGSVDASGALTSTYVTSSTFALGEDVSVITMTSVGDDGPLTTQILSSMPVIVQDSAAAAAVAVVTNSSSNATLNLPASPTTSAFGNQAYDGRSPSPDFRVTSSSSRKSSSKSYGSVTETIPPLPTAVNTAITAGGKFFEEPSAISEHPQQETKLTATAVAADLVDDDGQIKYPVRVAYVPEREDELRLDVDDEVVVWHILEDGMCEGFCVGRRERGFFPVKVVL</sequence>
<feature type="compositionally biased region" description="Low complexity" evidence="3">
    <location>
        <begin position="117"/>
        <end position="133"/>
    </location>
</feature>
<feature type="transmembrane region" description="Helical" evidence="4">
    <location>
        <begin position="136"/>
        <end position="159"/>
    </location>
</feature>
<dbReference type="Proteomes" id="UP001211907">
    <property type="component" value="Unassembled WGS sequence"/>
</dbReference>
<dbReference type="InterPro" id="IPR001452">
    <property type="entry name" value="SH3_domain"/>
</dbReference>
<keyword evidence="7" id="KW-1185">Reference proteome</keyword>
<keyword evidence="4" id="KW-0812">Transmembrane</keyword>
<name>A0AAD5SSS8_9FUNG</name>
<dbReference type="SUPFAM" id="SSF50044">
    <property type="entry name" value="SH3-domain"/>
    <property type="match status" value="1"/>
</dbReference>
<protein>
    <recommendedName>
        <fullName evidence="5">SH3 domain-containing protein</fullName>
    </recommendedName>
</protein>
<evidence type="ECO:0000256" key="4">
    <source>
        <dbReference type="SAM" id="Phobius"/>
    </source>
</evidence>
<dbReference type="EMBL" id="JADGJH010002661">
    <property type="protein sequence ID" value="KAJ3095834.1"/>
    <property type="molecule type" value="Genomic_DNA"/>
</dbReference>
<comment type="caution">
    <text evidence="6">The sequence shown here is derived from an EMBL/GenBank/DDBJ whole genome shotgun (WGS) entry which is preliminary data.</text>
</comment>
<evidence type="ECO:0000256" key="3">
    <source>
        <dbReference type="SAM" id="MobiDB-lite"/>
    </source>
</evidence>
<gene>
    <name evidence="6" type="ORF">HK100_005721</name>
</gene>
<feature type="region of interest" description="Disordered" evidence="3">
    <location>
        <begin position="637"/>
        <end position="681"/>
    </location>
</feature>
<evidence type="ECO:0000256" key="1">
    <source>
        <dbReference type="ARBA" id="ARBA00022443"/>
    </source>
</evidence>
<feature type="compositionally biased region" description="Polar residues" evidence="3">
    <location>
        <begin position="637"/>
        <end position="649"/>
    </location>
</feature>
<evidence type="ECO:0000256" key="2">
    <source>
        <dbReference type="PROSITE-ProRule" id="PRU00192"/>
    </source>
</evidence>
<keyword evidence="1 2" id="KW-0728">SH3 domain</keyword>
<keyword evidence="4" id="KW-0472">Membrane</keyword>
<dbReference type="InterPro" id="IPR036028">
    <property type="entry name" value="SH3-like_dom_sf"/>
</dbReference>